<gene>
    <name evidence="2" type="ORF">ARMOST_09563</name>
</gene>
<dbReference type="AlphaFoldDB" id="A0A284RBV0"/>
<protein>
    <recommendedName>
        <fullName evidence="4">F-box domain-containing protein</fullName>
    </recommendedName>
</protein>
<evidence type="ECO:0008006" key="4">
    <source>
        <dbReference type="Google" id="ProtNLM"/>
    </source>
</evidence>
<feature type="region of interest" description="Disordered" evidence="1">
    <location>
        <begin position="1"/>
        <end position="20"/>
    </location>
</feature>
<name>A0A284RBV0_ARMOS</name>
<proteinExistence type="predicted"/>
<evidence type="ECO:0000313" key="3">
    <source>
        <dbReference type="Proteomes" id="UP000219338"/>
    </source>
</evidence>
<dbReference type="EMBL" id="FUEG01000006">
    <property type="protein sequence ID" value="SJL06227.1"/>
    <property type="molecule type" value="Genomic_DNA"/>
</dbReference>
<accession>A0A284RBV0</accession>
<dbReference type="OrthoDB" id="10564822at2759"/>
<evidence type="ECO:0000313" key="2">
    <source>
        <dbReference type="EMBL" id="SJL06227.1"/>
    </source>
</evidence>
<sequence>MSKSAPRVTPKRCATPHQDERRDIFQESYPVQPCPLSFIPYGAANSRLCPPWSQPSGHYFSPQSYKALPTLTMRTQDILQLPPFELIVVVRDGPWKLDFVPRLVSMFEATLTPSELMQLHTAAINGPEPDDGTPIQRSDSSRSYQDLPMELLTEICHHTEPRSLLNLRLVDQASRAAASPHTHTHLKLALPRNWQDSPTISSHEYQLSCSDEQLSMVTYITMWSVGNRAVSLRLINWSMTSIPFFYHILPRLQNIQIEGDGCTLRNNPRILFPFVCPPHIRRLSLRHVTFFLAGSNTHTVEAMISLGSGLQYLDIIGVVNGHLPIVSQPVPSVQRRWHSRWGLSSYLASHLKTPIFPSIQQLTLSSPDYEPLPSLNSRPPQAANVEAFRRLVTLLFNMPEPINHLEPYLEPDEIYPRSIRCNGITTLHLALLEALFPVGPAIFNQLAAHLLNLKLSIPYTLQTGTAPFTEYMSLGSLQRLRKLQLVCSISNMEYATRSAATWSSNAKFSNAAHFIFDILVPQQPTHLLRDQLTLHQVKDILQTGTVQQQGLFFQGVVRINLIAIQPQDLPRLTQCHSPVPSEDVQYAVELVNALKLDPDIKTVDIEQQTWKCNEFW</sequence>
<dbReference type="Proteomes" id="UP000219338">
    <property type="component" value="Unassembled WGS sequence"/>
</dbReference>
<organism evidence="2 3">
    <name type="scientific">Armillaria ostoyae</name>
    <name type="common">Armillaria root rot fungus</name>
    <dbReference type="NCBI Taxonomy" id="47428"/>
    <lineage>
        <taxon>Eukaryota</taxon>
        <taxon>Fungi</taxon>
        <taxon>Dikarya</taxon>
        <taxon>Basidiomycota</taxon>
        <taxon>Agaricomycotina</taxon>
        <taxon>Agaricomycetes</taxon>
        <taxon>Agaricomycetidae</taxon>
        <taxon>Agaricales</taxon>
        <taxon>Marasmiineae</taxon>
        <taxon>Physalacriaceae</taxon>
        <taxon>Armillaria</taxon>
    </lineage>
</organism>
<evidence type="ECO:0000256" key="1">
    <source>
        <dbReference type="SAM" id="MobiDB-lite"/>
    </source>
</evidence>
<reference evidence="3" key="1">
    <citation type="journal article" date="2017" name="Nat. Ecol. Evol.">
        <title>Genome expansion and lineage-specific genetic innovations in the forest pathogenic fungi Armillaria.</title>
        <authorList>
            <person name="Sipos G."/>
            <person name="Prasanna A.N."/>
            <person name="Walter M.C."/>
            <person name="O'Connor E."/>
            <person name="Balint B."/>
            <person name="Krizsan K."/>
            <person name="Kiss B."/>
            <person name="Hess J."/>
            <person name="Varga T."/>
            <person name="Slot J."/>
            <person name="Riley R."/>
            <person name="Boka B."/>
            <person name="Rigling D."/>
            <person name="Barry K."/>
            <person name="Lee J."/>
            <person name="Mihaltcheva S."/>
            <person name="LaButti K."/>
            <person name="Lipzen A."/>
            <person name="Waldron R."/>
            <person name="Moloney N.M."/>
            <person name="Sperisen C."/>
            <person name="Kredics L."/>
            <person name="Vagvoelgyi C."/>
            <person name="Patrignani A."/>
            <person name="Fitzpatrick D."/>
            <person name="Nagy I."/>
            <person name="Doyle S."/>
            <person name="Anderson J.B."/>
            <person name="Grigoriev I.V."/>
            <person name="Gueldener U."/>
            <person name="Muensterkoetter M."/>
            <person name="Nagy L.G."/>
        </authorList>
    </citation>
    <scope>NUCLEOTIDE SEQUENCE [LARGE SCALE GENOMIC DNA]</scope>
    <source>
        <strain evidence="3">C18/9</strain>
    </source>
</reference>
<keyword evidence="3" id="KW-1185">Reference proteome</keyword>